<comment type="similarity">
    <text evidence="2">Belongs to the GMC oxidoreductase family.</text>
</comment>
<feature type="binding site" evidence="5">
    <location>
        <position position="227"/>
    </location>
    <ligand>
        <name>FAD</name>
        <dbReference type="ChEBI" id="CHEBI:57692"/>
    </ligand>
</feature>
<dbReference type="Pfam" id="PF05199">
    <property type="entry name" value="GMC_oxred_C"/>
    <property type="match status" value="1"/>
</dbReference>
<gene>
    <name evidence="7" type="ORF">FNH06_07005</name>
</gene>
<dbReference type="InterPro" id="IPR007867">
    <property type="entry name" value="GMC_OxRtase_C"/>
</dbReference>
<reference evidence="7 8" key="1">
    <citation type="submission" date="2019-07" db="EMBL/GenBank/DDBJ databases">
        <title>New species of Amycolatopsis and Streptomyces.</title>
        <authorList>
            <person name="Duangmal K."/>
            <person name="Teo W.F.A."/>
            <person name="Lipun K."/>
        </authorList>
    </citation>
    <scope>NUCLEOTIDE SEQUENCE [LARGE SCALE GENOMIC DNA]</scope>
    <source>
        <strain evidence="7 8">JCM 30562</strain>
    </source>
</reference>
<evidence type="ECO:0000256" key="5">
    <source>
        <dbReference type="PIRSR" id="PIRSR000137-2"/>
    </source>
</evidence>
<dbReference type="Gene3D" id="3.50.50.60">
    <property type="entry name" value="FAD/NAD(P)-binding domain"/>
    <property type="match status" value="1"/>
</dbReference>
<dbReference type="AlphaFoldDB" id="A0A558AJ70"/>
<protein>
    <submittedName>
        <fullName evidence="7">GMC family oxidoreductase</fullName>
    </submittedName>
</protein>
<dbReference type="PROSITE" id="PS00624">
    <property type="entry name" value="GMC_OXRED_2"/>
    <property type="match status" value="1"/>
</dbReference>
<keyword evidence="3" id="KW-0285">Flavoprotein</keyword>
<dbReference type="InterPro" id="IPR000172">
    <property type="entry name" value="GMC_OxRdtase_N"/>
</dbReference>
<evidence type="ECO:0000256" key="2">
    <source>
        <dbReference type="ARBA" id="ARBA00010790"/>
    </source>
</evidence>
<dbReference type="EMBL" id="VJZA01000007">
    <property type="protein sequence ID" value="TVT24308.1"/>
    <property type="molecule type" value="Genomic_DNA"/>
</dbReference>
<comment type="cofactor">
    <cofactor evidence="1 5">
        <name>FAD</name>
        <dbReference type="ChEBI" id="CHEBI:57692"/>
    </cofactor>
</comment>
<evidence type="ECO:0000256" key="1">
    <source>
        <dbReference type="ARBA" id="ARBA00001974"/>
    </source>
</evidence>
<dbReference type="GO" id="GO:0016614">
    <property type="term" value="F:oxidoreductase activity, acting on CH-OH group of donors"/>
    <property type="evidence" value="ECO:0007669"/>
    <property type="project" value="InterPro"/>
</dbReference>
<evidence type="ECO:0000313" key="8">
    <source>
        <dbReference type="Proteomes" id="UP000318578"/>
    </source>
</evidence>
<dbReference type="Proteomes" id="UP000318578">
    <property type="component" value="Unassembled WGS sequence"/>
</dbReference>
<dbReference type="InterPro" id="IPR012132">
    <property type="entry name" value="GMC_OxRdtase"/>
</dbReference>
<dbReference type="SUPFAM" id="SSF51905">
    <property type="entry name" value="FAD/NAD(P)-binding domain"/>
    <property type="match status" value="1"/>
</dbReference>
<accession>A0A558AJ70</accession>
<dbReference type="PANTHER" id="PTHR11552">
    <property type="entry name" value="GLUCOSE-METHANOL-CHOLINE GMC OXIDOREDUCTASE"/>
    <property type="match status" value="1"/>
</dbReference>
<evidence type="ECO:0000256" key="4">
    <source>
        <dbReference type="ARBA" id="ARBA00022827"/>
    </source>
</evidence>
<dbReference type="PANTHER" id="PTHR11552:SF147">
    <property type="entry name" value="CHOLINE DEHYDROGENASE, MITOCHONDRIAL"/>
    <property type="match status" value="1"/>
</dbReference>
<dbReference type="PIRSF" id="PIRSF000137">
    <property type="entry name" value="Alcohol_oxidase"/>
    <property type="match status" value="1"/>
</dbReference>
<organism evidence="7 8">
    <name type="scientific">Amycolatopsis acidiphila</name>
    <dbReference type="NCBI Taxonomy" id="715473"/>
    <lineage>
        <taxon>Bacteria</taxon>
        <taxon>Bacillati</taxon>
        <taxon>Actinomycetota</taxon>
        <taxon>Actinomycetes</taxon>
        <taxon>Pseudonocardiales</taxon>
        <taxon>Pseudonocardiaceae</taxon>
        <taxon>Amycolatopsis</taxon>
    </lineage>
</organism>
<dbReference type="InterPro" id="IPR036188">
    <property type="entry name" value="FAD/NAD-bd_sf"/>
</dbReference>
<dbReference type="GO" id="GO:0050660">
    <property type="term" value="F:flavin adenine dinucleotide binding"/>
    <property type="evidence" value="ECO:0007669"/>
    <property type="project" value="InterPro"/>
</dbReference>
<dbReference type="Pfam" id="PF00732">
    <property type="entry name" value="GMC_oxred_N"/>
    <property type="match status" value="1"/>
</dbReference>
<sequence>MTEHYNVVVVGGGTAGCVIAARLSEDPDRTVLLLEAGPDYPVEEAIPGAVRDGRYVPMRGHAPEVDPRHDWALTAEGHGDVRISVPQARLVGGASAINGMISLRGATADYREWAALGNPRWDWPHVLAAYRALEDDAAPGDDIHGRAGPFPLVRAHEDEYGPLQAAFVQTCRKLGIDDVCDFNAPDAEGVGPVPMNRRGTLRLSTALTHLAPARTRPNLTVRGEVLVRRITFDGTRVTGVDLADGTRVGAGEVILCAGAIQSPALLQRSGIGPRDVLARLGVPTVAELPAGHHLGDHFSVPLVAPPREGAWSPEDFSLQTAVRTSTTVQPGSLDAQLTMFAYLNVATTGEGARGLAGKGSADVTHVAGIGCVLNKPRATGTVHIRSLDPAELPRVRPNYLGEQVDRDAMREIVRLGWQVITSDPLAGLLHEPTGIDDRTIADDAALDTAIEDMAASGYHFTGTCRMAPPERDGVVDEAGLVHGCQGLRVADASVIPVAPAGNTMLPTVMTAERLAAAARGTTFGEAR</sequence>
<evidence type="ECO:0000313" key="7">
    <source>
        <dbReference type="EMBL" id="TVT24308.1"/>
    </source>
</evidence>
<dbReference type="Gene3D" id="3.30.410.40">
    <property type="match status" value="1"/>
</dbReference>
<dbReference type="SUPFAM" id="SSF54373">
    <property type="entry name" value="FAD-linked reductases, C-terminal domain"/>
    <property type="match status" value="1"/>
</dbReference>
<comment type="caution">
    <text evidence="7">The sequence shown here is derived from an EMBL/GenBank/DDBJ whole genome shotgun (WGS) entry which is preliminary data.</text>
</comment>
<proteinExistence type="inferred from homology"/>
<dbReference type="OrthoDB" id="9785276at2"/>
<name>A0A558AJ70_9PSEU</name>
<evidence type="ECO:0000256" key="3">
    <source>
        <dbReference type="ARBA" id="ARBA00022630"/>
    </source>
</evidence>
<keyword evidence="8" id="KW-1185">Reference proteome</keyword>
<keyword evidence="4 5" id="KW-0274">FAD</keyword>
<evidence type="ECO:0000259" key="6">
    <source>
        <dbReference type="PROSITE" id="PS00624"/>
    </source>
</evidence>
<dbReference type="RefSeq" id="WP_144635434.1">
    <property type="nucleotide sequence ID" value="NZ_BNAX01000016.1"/>
</dbReference>
<feature type="domain" description="Glucose-methanol-choline oxidoreductase N-terminal" evidence="6">
    <location>
        <begin position="258"/>
        <end position="272"/>
    </location>
</feature>